<feature type="disulfide bond" evidence="2">
    <location>
        <begin position="98"/>
        <end position="115"/>
    </location>
</feature>
<feature type="non-terminal residue" evidence="5">
    <location>
        <position position="1"/>
    </location>
</feature>
<dbReference type="InterPro" id="IPR009030">
    <property type="entry name" value="Growth_fac_rcpt_cys_sf"/>
</dbReference>
<keyword evidence="1 2" id="KW-1015">Disulfide bond</keyword>
<protein>
    <submittedName>
        <fullName evidence="5">Fibulin-5-like</fullName>
    </submittedName>
</protein>
<dbReference type="InterPro" id="IPR049883">
    <property type="entry name" value="NOTCH1_EGF-like"/>
</dbReference>
<proteinExistence type="predicted"/>
<keyword evidence="4" id="KW-1185">Reference proteome</keyword>
<reference evidence="5" key="1">
    <citation type="submission" date="2025-08" db="UniProtKB">
        <authorList>
            <consortium name="RefSeq"/>
        </authorList>
    </citation>
    <scope>IDENTIFICATION</scope>
</reference>
<organism evidence="4 5">
    <name type="scientific">Priapulus caudatus</name>
    <name type="common">Priapulid worm</name>
    <dbReference type="NCBI Taxonomy" id="37621"/>
    <lineage>
        <taxon>Eukaryota</taxon>
        <taxon>Metazoa</taxon>
        <taxon>Ecdysozoa</taxon>
        <taxon>Scalidophora</taxon>
        <taxon>Priapulida</taxon>
        <taxon>Priapulimorpha</taxon>
        <taxon>Priapulimorphida</taxon>
        <taxon>Priapulidae</taxon>
        <taxon>Priapulus</taxon>
    </lineage>
</organism>
<name>A0ABM1EVU6_PRICU</name>
<evidence type="ECO:0000256" key="1">
    <source>
        <dbReference type="ARBA" id="ARBA00023157"/>
    </source>
</evidence>
<keyword evidence="2" id="KW-0245">EGF-like domain</keyword>
<comment type="caution">
    <text evidence="2">Lacks conserved residue(s) required for the propagation of feature annotation.</text>
</comment>
<dbReference type="Proteomes" id="UP000695022">
    <property type="component" value="Unplaced"/>
</dbReference>
<dbReference type="GeneID" id="106816251"/>
<accession>A0ABM1EVU6</accession>
<evidence type="ECO:0000256" key="2">
    <source>
        <dbReference type="PROSITE-ProRule" id="PRU00076"/>
    </source>
</evidence>
<dbReference type="SMART" id="SM00181">
    <property type="entry name" value="EGF"/>
    <property type="match status" value="3"/>
</dbReference>
<evidence type="ECO:0000313" key="5">
    <source>
        <dbReference type="RefSeq" id="XP_014676317.1"/>
    </source>
</evidence>
<feature type="non-terminal residue" evidence="5">
    <location>
        <position position="130"/>
    </location>
</feature>
<dbReference type="InterPro" id="IPR000742">
    <property type="entry name" value="EGF"/>
</dbReference>
<dbReference type="PROSITE" id="PS50026">
    <property type="entry name" value="EGF_3"/>
    <property type="match status" value="1"/>
</dbReference>
<feature type="domain" description="EGF-like" evidence="3">
    <location>
        <begin position="87"/>
        <end position="127"/>
    </location>
</feature>
<dbReference type="SUPFAM" id="SSF57184">
    <property type="entry name" value="Growth factor receptor domain"/>
    <property type="match status" value="1"/>
</dbReference>
<dbReference type="Gene3D" id="2.10.25.10">
    <property type="entry name" value="Laminin"/>
    <property type="match status" value="2"/>
</dbReference>
<evidence type="ECO:0000259" key="3">
    <source>
        <dbReference type="PROSITE" id="PS50026"/>
    </source>
</evidence>
<sequence>VDKCVNPSTHDCTQVCTPDKDAAKLYVCSCYPGFTYDDTDGTCSADTACDADNDCDATDGYCRLINSLPTCSCRLGYSLTVDNKCEVMDMCEQQTDTCDVANGGCVNLSDGGYECTCNHGYELLADDSCR</sequence>
<dbReference type="RefSeq" id="XP_014676317.1">
    <property type="nucleotide sequence ID" value="XM_014820831.1"/>
</dbReference>
<evidence type="ECO:0000313" key="4">
    <source>
        <dbReference type="Proteomes" id="UP000695022"/>
    </source>
</evidence>
<dbReference type="Pfam" id="PF07645">
    <property type="entry name" value="EGF_CA"/>
    <property type="match status" value="1"/>
</dbReference>
<gene>
    <name evidence="5" type="primary">LOC106816251</name>
</gene>